<dbReference type="Pfam" id="PF07848">
    <property type="entry name" value="PaaX"/>
    <property type="match status" value="1"/>
</dbReference>
<organism evidence="4 5">
    <name type="scientific">Microbacterium aurantiacum</name>
    <dbReference type="NCBI Taxonomy" id="162393"/>
    <lineage>
        <taxon>Bacteria</taxon>
        <taxon>Bacillati</taxon>
        <taxon>Actinomycetota</taxon>
        <taxon>Actinomycetes</taxon>
        <taxon>Micrococcales</taxon>
        <taxon>Microbacteriaceae</taxon>
        <taxon>Microbacterium</taxon>
    </lineage>
</organism>
<dbReference type="PANTHER" id="PTHR30319:SF1">
    <property type="entry name" value="TRANSCRIPTIONAL REPRESSOR PAAX"/>
    <property type="match status" value="1"/>
</dbReference>
<dbReference type="Gene3D" id="3.30.70.2650">
    <property type="match status" value="1"/>
</dbReference>
<feature type="domain" description="Transcriptional repressor PaaX-like N-terminal" evidence="1">
    <location>
        <begin position="18"/>
        <end position="82"/>
    </location>
</feature>
<dbReference type="PANTHER" id="PTHR30319">
    <property type="entry name" value="PHENYLACETIC ACID REGULATOR-RELATED TRANSCRIPTIONAL REPRESSOR"/>
    <property type="match status" value="1"/>
</dbReference>
<dbReference type="Proteomes" id="UP001183582">
    <property type="component" value="Unassembled WGS sequence"/>
</dbReference>
<name>A0AAJ2HJE4_9MICO</name>
<feature type="domain" description="Transcriptional repressor PaaX-like central Cas2-like" evidence="3">
    <location>
        <begin position="101"/>
        <end position="174"/>
    </location>
</feature>
<dbReference type="Pfam" id="PF08223">
    <property type="entry name" value="PaaX_C"/>
    <property type="match status" value="1"/>
</dbReference>
<reference evidence="4 5" key="1">
    <citation type="submission" date="2021-06" db="EMBL/GenBank/DDBJ databases">
        <title>Genome-based taxonomic framework of Microbacterium strains isolated from marine environment, the description of four new species and reclassification of four preexisting species.</title>
        <authorList>
            <person name="Lee S.D."/>
            <person name="Kim S.-M."/>
            <person name="Byeon Y.-S."/>
            <person name="Yang H.L."/>
            <person name="Kim I.S."/>
        </authorList>
    </citation>
    <scope>NUCLEOTIDE SEQUENCE [LARGE SCALE GENOMIC DNA]</scope>
    <source>
        <strain evidence="4 5">KACC 20514</strain>
    </source>
</reference>
<evidence type="ECO:0000259" key="2">
    <source>
        <dbReference type="Pfam" id="PF08223"/>
    </source>
</evidence>
<dbReference type="InterPro" id="IPR013225">
    <property type="entry name" value="PaaX_C"/>
</dbReference>
<feature type="domain" description="Transcriptional repressor PaaX-like C-terminal" evidence="2">
    <location>
        <begin position="183"/>
        <end position="267"/>
    </location>
</feature>
<sequence length="291" mass="32022">MSAPSPATVRRASPARQVLTLFGDYWWDVAEPLPSGALVSALGDLGIKEAAARATLSRLTRLELLVGDRVGRRTTHRLSERGAAIIAEEAFWLDTFGQVEARWDGLWSVVAFSIPESRRALRHTARSRLKWLGYAPLYDGMWISPRDTADEAMAQLRDAGVGDVTAMRARLETTTEGGPQAAWDVAGAREEYDCFADELARAGSGVDPGATGADAFAERSRLMLAWQRFRGIDVGLPRELLPDGWPRVEVRRRFAELYDGLGPAAEERMRSHIAAISPELAPAVRRRRLGS</sequence>
<protein>
    <submittedName>
        <fullName evidence="4">PaaX family transcriptional regulator</fullName>
    </submittedName>
</protein>
<dbReference type="PIRSF" id="PIRSF020623">
    <property type="entry name" value="PaaX"/>
    <property type="match status" value="1"/>
</dbReference>
<gene>
    <name evidence="4" type="ORF">KZC50_05320</name>
</gene>
<dbReference type="GeneID" id="301457627"/>
<dbReference type="InterPro" id="IPR011965">
    <property type="entry name" value="PaaX_trns_reg"/>
</dbReference>
<comment type="caution">
    <text evidence="4">The sequence shown here is derived from an EMBL/GenBank/DDBJ whole genome shotgun (WGS) entry which is preliminary data.</text>
</comment>
<evidence type="ECO:0000259" key="1">
    <source>
        <dbReference type="Pfam" id="PF07848"/>
    </source>
</evidence>
<dbReference type="Pfam" id="PF20803">
    <property type="entry name" value="PaaX_M"/>
    <property type="match status" value="1"/>
</dbReference>
<dbReference type="RefSeq" id="WP_310890884.1">
    <property type="nucleotide sequence ID" value="NZ_BAAAGR010000001.1"/>
</dbReference>
<dbReference type="InterPro" id="IPR048846">
    <property type="entry name" value="PaaX-like_central"/>
</dbReference>
<dbReference type="InterPro" id="IPR036388">
    <property type="entry name" value="WH-like_DNA-bd_sf"/>
</dbReference>
<dbReference type="Gene3D" id="1.10.10.10">
    <property type="entry name" value="Winged helix-like DNA-binding domain superfamily/Winged helix DNA-binding domain"/>
    <property type="match status" value="1"/>
</dbReference>
<dbReference type="InterPro" id="IPR012906">
    <property type="entry name" value="PaaX-like_N"/>
</dbReference>
<evidence type="ECO:0000313" key="5">
    <source>
        <dbReference type="Proteomes" id="UP001183582"/>
    </source>
</evidence>
<evidence type="ECO:0000259" key="3">
    <source>
        <dbReference type="Pfam" id="PF20803"/>
    </source>
</evidence>
<evidence type="ECO:0000313" key="4">
    <source>
        <dbReference type="EMBL" id="MDS0245031.1"/>
    </source>
</evidence>
<accession>A0AAJ2HJE4</accession>
<dbReference type="EMBL" id="JAHWXH010000001">
    <property type="protein sequence ID" value="MDS0245031.1"/>
    <property type="molecule type" value="Genomic_DNA"/>
</dbReference>
<dbReference type="GO" id="GO:0006351">
    <property type="term" value="P:DNA-templated transcription"/>
    <property type="evidence" value="ECO:0007669"/>
    <property type="project" value="InterPro"/>
</dbReference>
<proteinExistence type="predicted"/>
<dbReference type="AlphaFoldDB" id="A0AAJ2HJE4"/>
<dbReference type="Gene3D" id="1.20.58.1460">
    <property type="match status" value="1"/>
</dbReference>